<keyword evidence="3" id="KW-0238">DNA-binding</keyword>
<gene>
    <name evidence="8" type="ORF">CSW38_10160</name>
</gene>
<dbReference type="AlphaFoldDB" id="A0A430RUZ0"/>
<dbReference type="GO" id="GO:0003677">
    <property type="term" value="F:DNA binding"/>
    <property type="evidence" value="ECO:0007669"/>
    <property type="project" value="UniProtKB-KW"/>
</dbReference>
<dbReference type="Proteomes" id="UP000287306">
    <property type="component" value="Unassembled WGS sequence"/>
</dbReference>
<evidence type="ECO:0000313" key="9">
    <source>
        <dbReference type="Proteomes" id="UP000287306"/>
    </source>
</evidence>
<feature type="coiled-coil region" evidence="5">
    <location>
        <begin position="268"/>
        <end position="295"/>
    </location>
</feature>
<dbReference type="RefSeq" id="WP_126170597.1">
    <property type="nucleotide sequence ID" value="NZ_PELL01000363.1"/>
</dbReference>
<reference evidence="8 9" key="1">
    <citation type="journal article" date="2019" name="Extremophiles">
        <title>Biogeography of thermophiles and predominance of Thermus scotoductus in domestic water heaters.</title>
        <authorList>
            <person name="Wilpiszeski R.L."/>
            <person name="Zhang Z."/>
            <person name="House C.H."/>
        </authorList>
    </citation>
    <scope>NUCLEOTIDE SEQUENCE [LARGE SCALE GENOMIC DNA]</scope>
    <source>
        <strain evidence="8 9">25_S25</strain>
    </source>
</reference>
<organism evidence="8 9">
    <name type="scientific">Thermus scotoductus</name>
    <dbReference type="NCBI Taxonomy" id="37636"/>
    <lineage>
        <taxon>Bacteria</taxon>
        <taxon>Thermotogati</taxon>
        <taxon>Deinococcota</taxon>
        <taxon>Deinococci</taxon>
        <taxon>Thermales</taxon>
        <taxon>Thermaceae</taxon>
        <taxon>Thermus</taxon>
    </lineage>
</organism>
<keyword evidence="5" id="KW-0175">Coiled coil</keyword>
<keyword evidence="4" id="KW-0233">DNA recombination</keyword>
<evidence type="ECO:0000313" key="8">
    <source>
        <dbReference type="EMBL" id="RTH23693.1"/>
    </source>
</evidence>
<dbReference type="GO" id="GO:0032196">
    <property type="term" value="P:transposition"/>
    <property type="evidence" value="ECO:0007669"/>
    <property type="project" value="UniProtKB-KW"/>
</dbReference>
<accession>A0A430RUZ0</accession>
<dbReference type="InterPro" id="IPR010095">
    <property type="entry name" value="Cas12f1-like_TNB"/>
</dbReference>
<dbReference type="Pfam" id="PF01385">
    <property type="entry name" value="OrfB_IS605"/>
    <property type="match status" value="1"/>
</dbReference>
<keyword evidence="2" id="KW-0815">Transposition</keyword>
<dbReference type="InterPro" id="IPR001959">
    <property type="entry name" value="Transposase"/>
</dbReference>
<evidence type="ECO:0000256" key="1">
    <source>
        <dbReference type="ARBA" id="ARBA00008761"/>
    </source>
</evidence>
<protein>
    <submittedName>
        <fullName evidence="8">Transposase</fullName>
    </submittedName>
</protein>
<evidence type="ECO:0000256" key="5">
    <source>
        <dbReference type="SAM" id="Coils"/>
    </source>
</evidence>
<evidence type="ECO:0000256" key="2">
    <source>
        <dbReference type="ARBA" id="ARBA00022578"/>
    </source>
</evidence>
<evidence type="ECO:0000256" key="4">
    <source>
        <dbReference type="ARBA" id="ARBA00023172"/>
    </source>
</evidence>
<feature type="domain" description="Probable transposase IS891/IS1136/IS1341" evidence="6">
    <location>
        <begin position="217"/>
        <end position="289"/>
    </location>
</feature>
<evidence type="ECO:0000256" key="3">
    <source>
        <dbReference type="ARBA" id="ARBA00023125"/>
    </source>
</evidence>
<sequence length="427" mass="48711">MTKAERIKSAIQETRERRANLRPAVFELKLQNLSRKKEELLSRAFLEAKWLYNWLVSDLGRLNLPANKVDAVEVKVGDSFEERRLVLLGSQIKQEIADRLKDNLRALKKLKERGYRVGPLKPKRFVHSIPLKQYGVTYSLDFARNRARIQKLGNFRVLGLHQIPRGVEIAGAVLVRKPSGYYLHVTCYLPKGDSPKPIAGQPHVTGPRARTLRGYLEAVGIDFGIESKLTLSNGIKIDFEVHETPRLKRLQRKLARAKRGSKRRGKIRFLLRREYEKLNNRRKDAENKVLAFLKLYGKVVFQDDLLASWARLFGRQVHSSRIGGLKLRLRNSLKAPIPVRRFEPTTKECYACGKRHELPLSQRIIACSCGWECDRDVNAALVILRKGLGLSPDQALGLDRPEVTPLEKEAAARILGSNPSIRVSFLQ</sequence>
<dbReference type="Pfam" id="PF07282">
    <property type="entry name" value="Cas12f1-like_TNB"/>
    <property type="match status" value="1"/>
</dbReference>
<comment type="similarity">
    <text evidence="1">In the C-terminal section; belongs to the transposase 35 family.</text>
</comment>
<feature type="domain" description="Cas12f1-like TNB" evidence="7">
    <location>
        <begin position="338"/>
        <end position="383"/>
    </location>
</feature>
<evidence type="ECO:0000259" key="7">
    <source>
        <dbReference type="Pfam" id="PF07282"/>
    </source>
</evidence>
<evidence type="ECO:0000259" key="6">
    <source>
        <dbReference type="Pfam" id="PF01385"/>
    </source>
</evidence>
<dbReference type="EMBL" id="PELY01000375">
    <property type="protein sequence ID" value="RTH23693.1"/>
    <property type="molecule type" value="Genomic_DNA"/>
</dbReference>
<name>A0A430RUZ0_THESC</name>
<comment type="caution">
    <text evidence="8">The sequence shown here is derived from an EMBL/GenBank/DDBJ whole genome shotgun (WGS) entry which is preliminary data.</text>
</comment>
<proteinExistence type="inferred from homology"/>
<dbReference type="GO" id="GO:0006310">
    <property type="term" value="P:DNA recombination"/>
    <property type="evidence" value="ECO:0007669"/>
    <property type="project" value="UniProtKB-KW"/>
</dbReference>